<dbReference type="Proteomes" id="UP001221142">
    <property type="component" value="Unassembled WGS sequence"/>
</dbReference>
<evidence type="ECO:0000313" key="1">
    <source>
        <dbReference type="EMBL" id="KAJ7626919.1"/>
    </source>
</evidence>
<proteinExistence type="predicted"/>
<dbReference type="EMBL" id="JARKIF010000011">
    <property type="protein sequence ID" value="KAJ7626919.1"/>
    <property type="molecule type" value="Genomic_DNA"/>
</dbReference>
<dbReference type="AlphaFoldDB" id="A0AAD7BPP2"/>
<name>A0AAD7BPP2_9AGAR</name>
<organism evidence="1 2">
    <name type="scientific">Roridomyces roridus</name>
    <dbReference type="NCBI Taxonomy" id="1738132"/>
    <lineage>
        <taxon>Eukaryota</taxon>
        <taxon>Fungi</taxon>
        <taxon>Dikarya</taxon>
        <taxon>Basidiomycota</taxon>
        <taxon>Agaricomycotina</taxon>
        <taxon>Agaricomycetes</taxon>
        <taxon>Agaricomycetidae</taxon>
        <taxon>Agaricales</taxon>
        <taxon>Marasmiineae</taxon>
        <taxon>Mycenaceae</taxon>
        <taxon>Roridomyces</taxon>
    </lineage>
</organism>
<evidence type="ECO:0000313" key="2">
    <source>
        <dbReference type="Proteomes" id="UP001221142"/>
    </source>
</evidence>
<reference evidence="1" key="1">
    <citation type="submission" date="2023-03" db="EMBL/GenBank/DDBJ databases">
        <title>Massive genome expansion in bonnet fungi (Mycena s.s.) driven by repeated elements and novel gene families across ecological guilds.</title>
        <authorList>
            <consortium name="Lawrence Berkeley National Laboratory"/>
            <person name="Harder C.B."/>
            <person name="Miyauchi S."/>
            <person name="Viragh M."/>
            <person name="Kuo A."/>
            <person name="Thoen E."/>
            <person name="Andreopoulos B."/>
            <person name="Lu D."/>
            <person name="Skrede I."/>
            <person name="Drula E."/>
            <person name="Henrissat B."/>
            <person name="Morin E."/>
            <person name="Kohler A."/>
            <person name="Barry K."/>
            <person name="LaButti K."/>
            <person name="Morin E."/>
            <person name="Salamov A."/>
            <person name="Lipzen A."/>
            <person name="Mereny Z."/>
            <person name="Hegedus B."/>
            <person name="Baldrian P."/>
            <person name="Stursova M."/>
            <person name="Weitz H."/>
            <person name="Taylor A."/>
            <person name="Grigoriev I.V."/>
            <person name="Nagy L.G."/>
            <person name="Martin F."/>
            <person name="Kauserud H."/>
        </authorList>
    </citation>
    <scope>NUCLEOTIDE SEQUENCE</scope>
    <source>
        <strain evidence="1">9284</strain>
    </source>
</reference>
<keyword evidence="2" id="KW-1185">Reference proteome</keyword>
<gene>
    <name evidence="1" type="ORF">FB45DRAFT_920302</name>
</gene>
<accession>A0AAD7BPP2</accession>
<protein>
    <submittedName>
        <fullName evidence="1">Uncharacterized protein</fullName>
    </submittedName>
</protein>
<comment type="caution">
    <text evidence="1">The sequence shown here is derived from an EMBL/GenBank/DDBJ whole genome shotgun (WGS) entry which is preliminary data.</text>
</comment>
<sequence length="288" mass="32053">MSTPDPSNVLRVHLAPGFPHADALFPENFADYAYTESSLDAADVVLKTDGADTLVVERRSELMHLDGVYDFKLPIQGNWHQLPLIVGHIAHFHFFLERMAGSGSGLTESVQLKMFRVTGERPDRVADAAYPDFLNNTNSEGGMGIPVARIPPQADIKYGFEIHNTGTTEIYAYLFYFDPETYHIFPMHNPHRANRPLTVNGGVQQIGLGEDPAYEFTPEDDKQSNSAFLKLFVSTERLNLDWIQCEGLLETGGGVPPGVRPQRTQRKVEMEVRGWDTLTAVVTMTTSG</sequence>